<dbReference type="AlphaFoldDB" id="A0A151IT82"/>
<evidence type="ECO:0000313" key="2">
    <source>
        <dbReference type="Proteomes" id="UP000078492"/>
    </source>
</evidence>
<dbReference type="Proteomes" id="UP000078492">
    <property type="component" value="Unassembled WGS sequence"/>
</dbReference>
<accession>A0A151IT82</accession>
<organism evidence="1 2">
    <name type="scientific">Trachymyrmex cornetzi</name>
    <dbReference type="NCBI Taxonomy" id="471704"/>
    <lineage>
        <taxon>Eukaryota</taxon>
        <taxon>Metazoa</taxon>
        <taxon>Ecdysozoa</taxon>
        <taxon>Arthropoda</taxon>
        <taxon>Hexapoda</taxon>
        <taxon>Insecta</taxon>
        <taxon>Pterygota</taxon>
        <taxon>Neoptera</taxon>
        <taxon>Endopterygota</taxon>
        <taxon>Hymenoptera</taxon>
        <taxon>Apocrita</taxon>
        <taxon>Aculeata</taxon>
        <taxon>Formicoidea</taxon>
        <taxon>Formicidae</taxon>
        <taxon>Myrmicinae</taxon>
        <taxon>Trachymyrmex</taxon>
    </lineage>
</organism>
<dbReference type="PANTHER" id="PTHR47331">
    <property type="entry name" value="PHD-TYPE DOMAIN-CONTAINING PROTEIN"/>
    <property type="match status" value="1"/>
</dbReference>
<gene>
    <name evidence="1" type="ORF">ALC57_17662</name>
</gene>
<dbReference type="InterPro" id="IPR005312">
    <property type="entry name" value="DUF1759"/>
</dbReference>
<reference evidence="1 2" key="1">
    <citation type="submission" date="2015-09" db="EMBL/GenBank/DDBJ databases">
        <title>Trachymyrmex cornetzi WGS genome.</title>
        <authorList>
            <person name="Nygaard S."/>
            <person name="Hu H."/>
            <person name="Boomsma J."/>
            <person name="Zhang G."/>
        </authorList>
    </citation>
    <scope>NUCLEOTIDE SEQUENCE [LARGE SCALE GENOMIC DNA]</scope>
    <source>
        <strain evidence="1">Tcor2-1</strain>
        <tissue evidence="1">Whole body</tissue>
    </source>
</reference>
<dbReference type="Pfam" id="PF03564">
    <property type="entry name" value="DUF1759"/>
    <property type="match status" value="1"/>
</dbReference>
<name>A0A151IT82_9HYME</name>
<dbReference type="STRING" id="471704.A0A151IT82"/>
<proteinExistence type="predicted"/>
<dbReference type="Gene3D" id="2.40.70.10">
    <property type="entry name" value="Acid Proteases"/>
    <property type="match status" value="1"/>
</dbReference>
<protein>
    <submittedName>
        <fullName evidence="1">Uncharacterized protein</fullName>
    </submittedName>
</protein>
<keyword evidence="2" id="KW-1185">Reference proteome</keyword>
<evidence type="ECO:0000313" key="1">
    <source>
        <dbReference type="EMBL" id="KYN10209.1"/>
    </source>
</evidence>
<dbReference type="InterPro" id="IPR021109">
    <property type="entry name" value="Peptidase_aspartic_dom_sf"/>
</dbReference>
<dbReference type="CDD" id="cd00303">
    <property type="entry name" value="retropepsin_like"/>
    <property type="match status" value="1"/>
</dbReference>
<dbReference type="PANTHER" id="PTHR47331:SF5">
    <property type="entry name" value="RIBONUCLEASE H"/>
    <property type="match status" value="1"/>
</dbReference>
<dbReference type="EMBL" id="KQ981026">
    <property type="protein sequence ID" value="KYN10209.1"/>
    <property type="molecule type" value="Genomic_DNA"/>
</dbReference>
<sequence>MTTSNIPTYFHHARLSQIELPKFNGSPADWLSFKDLFSSLVLDNPTLTPIEKLHYLKTSSISSAAYLLKNTALTADNFQKAWESLISFYEDKRLHVNAALNSLLNLKQRAYLCWSKKHNSIIENVKVIKLITFVFIMSVTNETKSSNSKVIINNSDDTTTTKTTQSETNVLHSTTLKRLKISCVLLATALVEIVSKTDYSTKARVLIDQGSEISLITERVVQRLKLARERSQIPLVGIEATETHKTKGLTSLKLKPHFDSTIECTVSAHILPKLTSSIPFILVENYLWSHLTGLKLADPDFLTLDSIDLVLGADIFGQIIDEGLIKGPVDTPIAQFTKFGWIVSGPANDNLYNLMHRFWELEEVSFPKTSILSKEEEAYEAHFKSIHTRDEHGKYVVKLPFKYSPEKLGDLKAVKLTKNLRHKFESNSLYTQFIAEYEKLQHMQLVGNEEPEPKQVFYLPHRGILREQSLTTKMRVVFNASSPTSSGYSLNDILHVGPKLQLDLLDVLAWFRLFFYVFSSDVEKMFRQIKVHRDD</sequence>